<dbReference type="CDD" id="cd04301">
    <property type="entry name" value="NAT_SF"/>
    <property type="match status" value="1"/>
</dbReference>
<dbReference type="Proteomes" id="UP001251528">
    <property type="component" value="Unassembled WGS sequence"/>
</dbReference>
<evidence type="ECO:0000313" key="4">
    <source>
        <dbReference type="Proteomes" id="UP001251528"/>
    </source>
</evidence>
<feature type="compositionally biased region" description="Basic and acidic residues" evidence="1">
    <location>
        <begin position="105"/>
        <end position="117"/>
    </location>
</feature>
<dbReference type="InterPro" id="IPR016181">
    <property type="entry name" value="Acyl_CoA_acyltransferase"/>
</dbReference>
<feature type="domain" description="N-acetyltransferase" evidence="2">
    <location>
        <begin position="1"/>
        <end position="220"/>
    </location>
</feature>
<dbReference type="InterPro" id="IPR052523">
    <property type="entry name" value="Trichothecene_AcTrans"/>
</dbReference>
<gene>
    <name evidence="3" type="ORF">QQS21_001377</name>
</gene>
<dbReference type="Pfam" id="PF00583">
    <property type="entry name" value="Acetyltransf_1"/>
    <property type="match status" value="1"/>
</dbReference>
<dbReference type="PANTHER" id="PTHR42791:SF2">
    <property type="entry name" value="N-ACETYLTRANSFERASE DOMAIN-CONTAINING PROTEIN"/>
    <property type="match status" value="1"/>
</dbReference>
<evidence type="ECO:0000259" key="2">
    <source>
        <dbReference type="PROSITE" id="PS51186"/>
    </source>
</evidence>
<name>A0AAJ0CZX3_9HYPO</name>
<protein>
    <recommendedName>
        <fullName evidence="2">N-acetyltransferase domain-containing protein</fullName>
    </recommendedName>
</protein>
<organism evidence="3 4">
    <name type="scientific">Conoideocrella luteorostrata</name>
    <dbReference type="NCBI Taxonomy" id="1105319"/>
    <lineage>
        <taxon>Eukaryota</taxon>
        <taxon>Fungi</taxon>
        <taxon>Dikarya</taxon>
        <taxon>Ascomycota</taxon>
        <taxon>Pezizomycotina</taxon>
        <taxon>Sordariomycetes</taxon>
        <taxon>Hypocreomycetidae</taxon>
        <taxon>Hypocreales</taxon>
        <taxon>Clavicipitaceae</taxon>
        <taxon>Conoideocrella</taxon>
    </lineage>
</organism>
<dbReference type="AlphaFoldDB" id="A0AAJ0CZX3"/>
<accession>A0AAJ0CZX3</accession>
<dbReference type="PANTHER" id="PTHR42791">
    <property type="entry name" value="GNAT FAMILY ACETYLTRANSFERASE"/>
    <property type="match status" value="1"/>
</dbReference>
<dbReference type="SUPFAM" id="SSF55729">
    <property type="entry name" value="Acyl-CoA N-acyltransferases (Nat)"/>
    <property type="match status" value="1"/>
</dbReference>
<evidence type="ECO:0000313" key="3">
    <source>
        <dbReference type="EMBL" id="KAK2612605.1"/>
    </source>
</evidence>
<dbReference type="Gene3D" id="3.40.630.30">
    <property type="match status" value="1"/>
</dbReference>
<proteinExistence type="predicted"/>
<reference evidence="3" key="1">
    <citation type="submission" date="2023-06" db="EMBL/GenBank/DDBJ databases">
        <title>Conoideocrella luteorostrata (Hypocreales: Clavicipitaceae), a potential biocontrol fungus for elongate hemlock scale in United States Christmas tree production areas.</title>
        <authorList>
            <person name="Barrett H."/>
            <person name="Lovett B."/>
            <person name="Macias A.M."/>
            <person name="Stajich J.E."/>
            <person name="Kasson M.T."/>
        </authorList>
    </citation>
    <scope>NUCLEOTIDE SEQUENCE</scope>
    <source>
        <strain evidence="3">ARSEF 14590</strain>
    </source>
</reference>
<dbReference type="PROSITE" id="PS51186">
    <property type="entry name" value="GNAT"/>
    <property type="match status" value="1"/>
</dbReference>
<comment type="caution">
    <text evidence="3">The sequence shown here is derived from an EMBL/GenBank/DDBJ whole genome shotgun (WGS) entry which is preliminary data.</text>
</comment>
<sequence length="240" mass="25965">MKIRPATPADIPAVVRVVLSALTDEAPWKAFFPRKAQDDPTYTAYCEAILRSYVEPAQRDDLLFLVAEASGPETKTNSGAVIVAAAIWDTSTGLGQGRGNGRQMSDSEEHDPSLDKAPGKLAALSGATVDGRRKHFSSDVPYVYLHLLATRPDYQRKGYGKALCAWGIKAARQKHASICAQAGSRGYILFSGLGFVDKGHVVLPTEPGSDEVLVKAMMLDSKLVQRRGSIFDSLLRYIVG</sequence>
<keyword evidence="4" id="KW-1185">Reference proteome</keyword>
<evidence type="ECO:0000256" key="1">
    <source>
        <dbReference type="SAM" id="MobiDB-lite"/>
    </source>
</evidence>
<dbReference type="InterPro" id="IPR000182">
    <property type="entry name" value="GNAT_dom"/>
</dbReference>
<feature type="region of interest" description="Disordered" evidence="1">
    <location>
        <begin position="94"/>
        <end position="117"/>
    </location>
</feature>
<dbReference type="EMBL" id="JASWJB010000014">
    <property type="protein sequence ID" value="KAK2612605.1"/>
    <property type="molecule type" value="Genomic_DNA"/>
</dbReference>
<dbReference type="GO" id="GO:0016747">
    <property type="term" value="F:acyltransferase activity, transferring groups other than amino-acyl groups"/>
    <property type="evidence" value="ECO:0007669"/>
    <property type="project" value="InterPro"/>
</dbReference>